<organism evidence="1 2">
    <name type="scientific">Escherichia coli DORA_A_5_14_21</name>
    <dbReference type="NCBI Taxonomy" id="1403943"/>
    <lineage>
        <taxon>Bacteria</taxon>
        <taxon>Pseudomonadati</taxon>
        <taxon>Pseudomonadota</taxon>
        <taxon>Gammaproteobacteria</taxon>
        <taxon>Enterobacterales</taxon>
        <taxon>Enterobacteriaceae</taxon>
        <taxon>Escherichia</taxon>
    </lineage>
</organism>
<comment type="caution">
    <text evidence="1">The sequence shown here is derived from an EMBL/GenBank/DDBJ whole genome shotgun (WGS) entry which is preliminary data.</text>
</comment>
<dbReference type="AlphaFoldDB" id="W1WBL1"/>
<keyword evidence="1" id="KW-0808">Transferase</keyword>
<feature type="non-terminal residue" evidence="1">
    <location>
        <position position="1"/>
    </location>
</feature>
<accession>W1WBL1</accession>
<gene>
    <name evidence="1" type="ORF">Q609_ECAC02440G0001</name>
</gene>
<dbReference type="Proteomes" id="UP000018853">
    <property type="component" value="Unassembled WGS sequence"/>
</dbReference>
<reference evidence="1 2" key="1">
    <citation type="submission" date="2013-12" db="EMBL/GenBank/DDBJ databases">
        <title>A Varibaculum cambriense genome reconstructed from a premature infant gut community with otherwise low bacterial novelty that shifts toward anaerobic metabolism during the third week of life.</title>
        <authorList>
            <person name="Brown C.T."/>
            <person name="Sharon I."/>
            <person name="Thomas B.C."/>
            <person name="Castelle C.J."/>
            <person name="Morowitz M.J."/>
            <person name="Banfield J.F."/>
        </authorList>
    </citation>
    <scope>NUCLEOTIDE SEQUENCE [LARGE SCALE GENOMIC DNA]</scope>
    <source>
        <strain evidence="2">DORA_A_5_14_21</strain>
    </source>
</reference>
<proteinExistence type="predicted"/>
<sequence length="41" mass="4724">GSPVKQIRPLSDEEKAGLRYSANNYVKWKDEYLDQGNQTQP</sequence>
<name>W1WBL1_ECOLX</name>
<protein>
    <submittedName>
        <fullName evidence="1">Bacterial transferase hexapeptide repeat protein</fullName>
    </submittedName>
</protein>
<evidence type="ECO:0000313" key="1">
    <source>
        <dbReference type="EMBL" id="ETJ15617.1"/>
    </source>
</evidence>
<dbReference type="GO" id="GO:0016740">
    <property type="term" value="F:transferase activity"/>
    <property type="evidence" value="ECO:0007669"/>
    <property type="project" value="UniProtKB-KW"/>
</dbReference>
<evidence type="ECO:0000313" key="2">
    <source>
        <dbReference type="Proteomes" id="UP000018853"/>
    </source>
</evidence>
<dbReference type="EMBL" id="AZLZ01002440">
    <property type="protein sequence ID" value="ETJ15617.1"/>
    <property type="molecule type" value="Genomic_DNA"/>
</dbReference>